<keyword evidence="4" id="KW-0862">Zinc</keyword>
<evidence type="ECO:0000313" key="10">
    <source>
        <dbReference type="EMBL" id="RAL08321.1"/>
    </source>
</evidence>
<dbReference type="GO" id="GO:0008270">
    <property type="term" value="F:zinc ion binding"/>
    <property type="evidence" value="ECO:0007669"/>
    <property type="project" value="UniProtKB-KW"/>
</dbReference>
<name>A0A395HK71_ASPHC</name>
<proteinExistence type="predicted"/>
<protein>
    <recommendedName>
        <fullName evidence="9">DEUBAD domain-containing protein</fullName>
    </recommendedName>
</protein>
<dbReference type="InterPro" id="IPR028020">
    <property type="entry name" value="ASX_DEUBAD_dom"/>
</dbReference>
<keyword evidence="6" id="KW-0804">Transcription</keyword>
<feature type="compositionally biased region" description="Pro residues" evidence="8">
    <location>
        <begin position="94"/>
        <end position="106"/>
    </location>
</feature>
<keyword evidence="5" id="KW-0805">Transcription regulation</keyword>
<evidence type="ECO:0000256" key="2">
    <source>
        <dbReference type="ARBA" id="ARBA00022723"/>
    </source>
</evidence>
<keyword evidence="7" id="KW-0539">Nucleus</keyword>
<feature type="domain" description="DEUBAD" evidence="9">
    <location>
        <begin position="53"/>
        <end position="173"/>
    </location>
</feature>
<evidence type="ECO:0000256" key="4">
    <source>
        <dbReference type="ARBA" id="ARBA00022833"/>
    </source>
</evidence>
<evidence type="ECO:0000313" key="11">
    <source>
        <dbReference type="Proteomes" id="UP000248961"/>
    </source>
</evidence>
<sequence length="412" mass="46097">RSQLSRSSKAEEQSNAGGPIISSAMSLTNARPKRNPRRAANKQWSEEQLMTSTKSQLIHLDLVKLLAHPEAWTCLEENEKEEILKLLPNGAHPNPYPSPDDPEAKIPPPPESFLRYSNNWRDGIRQFQLDLQQGRYDPEWLREAEIAIRERAAGKFDRFKEEEFEEFWGQKQKMDRSLQAGQSSQIKLMDLTDNGVICEGDILKYSRAFAKGSKRVLVEKEARIVKIEGANLTFAVPPGQRVFLSTAPAPTTDATSPNDCERSTNNTETTGITNTNGQHEDGKTILGSGPGPNAQGIEAGSARKRKSDVELPDSKRQCSELQANSATCHLDPEITALTLDQPQGVEEIILPNIQGLGALASKITEIDGRITKRPNGNSWKEFRAYRHNQDMGSLWELRQAWFVRENKSRTTA</sequence>
<dbReference type="Pfam" id="PF13919">
    <property type="entry name" value="ASXH"/>
    <property type="match status" value="1"/>
</dbReference>
<evidence type="ECO:0000256" key="5">
    <source>
        <dbReference type="ARBA" id="ARBA00023015"/>
    </source>
</evidence>
<feature type="region of interest" description="Disordered" evidence="8">
    <location>
        <begin position="87"/>
        <end position="106"/>
    </location>
</feature>
<dbReference type="STRING" id="1450537.A0A395HK71"/>
<comment type="subcellular location">
    <subcellularLocation>
        <location evidence="1">Nucleus</location>
    </subcellularLocation>
</comment>
<dbReference type="AlphaFoldDB" id="A0A395HK71"/>
<evidence type="ECO:0000256" key="8">
    <source>
        <dbReference type="SAM" id="MobiDB-lite"/>
    </source>
</evidence>
<dbReference type="Proteomes" id="UP000248961">
    <property type="component" value="Unassembled WGS sequence"/>
</dbReference>
<dbReference type="VEuPathDB" id="FungiDB:BO97DRAFT_354313"/>
<feature type="compositionally biased region" description="Low complexity" evidence="8">
    <location>
        <begin position="246"/>
        <end position="257"/>
    </location>
</feature>
<organism evidence="10 11">
    <name type="scientific">Aspergillus homomorphus (strain CBS 101889)</name>
    <dbReference type="NCBI Taxonomy" id="1450537"/>
    <lineage>
        <taxon>Eukaryota</taxon>
        <taxon>Fungi</taxon>
        <taxon>Dikarya</taxon>
        <taxon>Ascomycota</taxon>
        <taxon>Pezizomycotina</taxon>
        <taxon>Eurotiomycetes</taxon>
        <taxon>Eurotiomycetidae</taxon>
        <taxon>Eurotiales</taxon>
        <taxon>Aspergillaceae</taxon>
        <taxon>Aspergillus</taxon>
        <taxon>Aspergillus subgen. Circumdati</taxon>
    </lineage>
</organism>
<accession>A0A395HK71</accession>
<dbReference type="PROSITE" id="PS51916">
    <property type="entry name" value="DEUBAD"/>
    <property type="match status" value="1"/>
</dbReference>
<feature type="non-terminal residue" evidence="10">
    <location>
        <position position="1"/>
    </location>
</feature>
<evidence type="ECO:0000259" key="9">
    <source>
        <dbReference type="PROSITE" id="PS51916"/>
    </source>
</evidence>
<gene>
    <name evidence="10" type="ORF">BO97DRAFT_354313</name>
</gene>
<feature type="region of interest" description="Disordered" evidence="8">
    <location>
        <begin position="246"/>
        <end position="317"/>
    </location>
</feature>
<feature type="compositionally biased region" description="Basic residues" evidence="8">
    <location>
        <begin position="31"/>
        <end position="40"/>
    </location>
</feature>
<dbReference type="RefSeq" id="XP_025547475.1">
    <property type="nucleotide sequence ID" value="XM_025692094.1"/>
</dbReference>
<dbReference type="EMBL" id="KZ824316">
    <property type="protein sequence ID" value="RAL08321.1"/>
    <property type="molecule type" value="Genomic_DNA"/>
</dbReference>
<dbReference type="GeneID" id="37196383"/>
<feature type="compositionally biased region" description="Basic and acidic residues" evidence="8">
    <location>
        <begin position="307"/>
        <end position="317"/>
    </location>
</feature>
<feature type="compositionally biased region" description="Low complexity" evidence="8">
    <location>
        <begin position="264"/>
        <end position="276"/>
    </location>
</feature>
<keyword evidence="2" id="KW-0479">Metal-binding</keyword>
<keyword evidence="11" id="KW-1185">Reference proteome</keyword>
<dbReference type="OrthoDB" id="2289918at2759"/>
<reference evidence="10 11" key="1">
    <citation type="submission" date="2018-02" db="EMBL/GenBank/DDBJ databases">
        <title>The genomes of Aspergillus section Nigri reveals drivers in fungal speciation.</title>
        <authorList>
            <consortium name="DOE Joint Genome Institute"/>
            <person name="Vesth T.C."/>
            <person name="Nybo J."/>
            <person name="Theobald S."/>
            <person name="Brandl J."/>
            <person name="Frisvad J.C."/>
            <person name="Nielsen K.F."/>
            <person name="Lyhne E.K."/>
            <person name="Kogle M.E."/>
            <person name="Kuo A."/>
            <person name="Riley R."/>
            <person name="Clum A."/>
            <person name="Nolan M."/>
            <person name="Lipzen A."/>
            <person name="Salamov A."/>
            <person name="Henrissat B."/>
            <person name="Wiebenga A."/>
            <person name="De vries R.P."/>
            <person name="Grigoriev I.V."/>
            <person name="Mortensen U.H."/>
            <person name="Andersen M.R."/>
            <person name="Baker S.E."/>
        </authorList>
    </citation>
    <scope>NUCLEOTIDE SEQUENCE [LARGE SCALE GENOMIC DNA]</scope>
    <source>
        <strain evidence="10 11">CBS 101889</strain>
    </source>
</reference>
<keyword evidence="3" id="KW-0863">Zinc-finger</keyword>
<evidence type="ECO:0000256" key="3">
    <source>
        <dbReference type="ARBA" id="ARBA00022771"/>
    </source>
</evidence>
<dbReference type="InterPro" id="IPR044867">
    <property type="entry name" value="DEUBAD_dom"/>
</dbReference>
<feature type="region of interest" description="Disordered" evidence="8">
    <location>
        <begin position="1"/>
        <end position="48"/>
    </location>
</feature>
<dbReference type="GO" id="GO:0005634">
    <property type="term" value="C:nucleus"/>
    <property type="evidence" value="ECO:0007669"/>
    <property type="project" value="UniProtKB-SubCell"/>
</dbReference>
<evidence type="ECO:0000256" key="7">
    <source>
        <dbReference type="ARBA" id="ARBA00023242"/>
    </source>
</evidence>
<evidence type="ECO:0000256" key="1">
    <source>
        <dbReference type="ARBA" id="ARBA00004123"/>
    </source>
</evidence>
<evidence type="ECO:0000256" key="6">
    <source>
        <dbReference type="ARBA" id="ARBA00023163"/>
    </source>
</evidence>